<evidence type="ECO:0000313" key="2">
    <source>
        <dbReference type="Proteomes" id="UP000663852"/>
    </source>
</evidence>
<name>A0A815VBB0_ADIRI</name>
<dbReference type="Gene3D" id="3.90.176.10">
    <property type="entry name" value="Toxin ADP-ribosyltransferase, Chain A, domain 1"/>
    <property type="match status" value="1"/>
</dbReference>
<gene>
    <name evidence="1" type="ORF">EDS130_LOCUS44337</name>
</gene>
<organism evidence="1 2">
    <name type="scientific">Adineta ricciae</name>
    <name type="common">Rotifer</name>
    <dbReference type="NCBI Taxonomy" id="249248"/>
    <lineage>
        <taxon>Eukaryota</taxon>
        <taxon>Metazoa</taxon>
        <taxon>Spiralia</taxon>
        <taxon>Gnathifera</taxon>
        <taxon>Rotifera</taxon>
        <taxon>Eurotatoria</taxon>
        <taxon>Bdelloidea</taxon>
        <taxon>Adinetida</taxon>
        <taxon>Adinetidae</taxon>
        <taxon>Adineta</taxon>
    </lineage>
</organism>
<reference evidence="1" key="1">
    <citation type="submission" date="2021-02" db="EMBL/GenBank/DDBJ databases">
        <authorList>
            <person name="Nowell W R."/>
        </authorList>
    </citation>
    <scope>NUCLEOTIDE SEQUENCE</scope>
</reference>
<sequence>MYSQIIKEFFQGLVVCFRELFDESDPEIRIFTKLEHDYYSQTPIWWYTYPCFIYSLLNQALRTHETHVIIKKGVFIRDLHRQIEQLHSDQANNKQMQSFIAYRGQGLSKVDFDKIMKNKGGLISFNSFLSTSKDRDVALLIVDANGNNEDTIGILFEMTFTDLFHHLLLPILIKSLTLVNWNKKFSFQCILFFALLISRKSTITIVFGK</sequence>
<evidence type="ECO:0000313" key="1">
    <source>
        <dbReference type="EMBL" id="CAF1527865.1"/>
    </source>
</evidence>
<dbReference type="Proteomes" id="UP000663852">
    <property type="component" value="Unassembled WGS sequence"/>
</dbReference>
<accession>A0A815VBB0</accession>
<dbReference type="EMBL" id="CAJNOJ010000840">
    <property type="protein sequence ID" value="CAF1527865.1"/>
    <property type="molecule type" value="Genomic_DNA"/>
</dbReference>
<proteinExistence type="predicted"/>
<dbReference type="AlphaFoldDB" id="A0A815VBB0"/>
<comment type="caution">
    <text evidence="1">The sequence shown here is derived from an EMBL/GenBank/DDBJ whole genome shotgun (WGS) entry which is preliminary data.</text>
</comment>
<protein>
    <submittedName>
        <fullName evidence="1">Uncharacterized protein</fullName>
    </submittedName>
</protein>
<dbReference type="SUPFAM" id="SSF56399">
    <property type="entry name" value="ADP-ribosylation"/>
    <property type="match status" value="1"/>
</dbReference>
<dbReference type="OrthoDB" id="10601573at2759"/>